<dbReference type="AlphaFoldDB" id="A0A444JGR8"/>
<feature type="transmembrane region" description="Helical" evidence="1">
    <location>
        <begin position="21"/>
        <end position="41"/>
    </location>
</feature>
<evidence type="ECO:0000256" key="1">
    <source>
        <dbReference type="SAM" id="Phobius"/>
    </source>
</evidence>
<reference evidence="2 3" key="1">
    <citation type="submission" date="2017-01" db="EMBL/GenBank/DDBJ databases">
        <title>The cable genome- insights into the physiology and evolution of filamentous bacteria capable of sulfide oxidation via long distance electron transfer.</title>
        <authorList>
            <person name="Schreiber L."/>
            <person name="Bjerg J.T."/>
            <person name="Boggild A."/>
            <person name="Van De Vossenberg J."/>
            <person name="Meysman F."/>
            <person name="Nielsen L.P."/>
            <person name="Schramm A."/>
            <person name="Kjeldsen K.U."/>
        </authorList>
    </citation>
    <scope>NUCLEOTIDE SEQUENCE [LARGE SCALE GENOMIC DNA]</scope>
    <source>
        <strain evidence="2">A5</strain>
    </source>
</reference>
<feature type="non-terminal residue" evidence="2">
    <location>
        <position position="48"/>
    </location>
</feature>
<gene>
    <name evidence="2" type="ORF">VU01_10221</name>
</gene>
<accession>A0A444JGR8</accession>
<proteinExistence type="predicted"/>
<keyword evidence="3" id="KW-1185">Reference proteome</keyword>
<keyword evidence="1" id="KW-0472">Membrane</keyword>
<organism evidence="2 3">
    <name type="scientific">Candidatus Electrothrix marina</name>
    <dbReference type="NCBI Taxonomy" id="1859130"/>
    <lineage>
        <taxon>Bacteria</taxon>
        <taxon>Pseudomonadati</taxon>
        <taxon>Thermodesulfobacteriota</taxon>
        <taxon>Desulfobulbia</taxon>
        <taxon>Desulfobulbales</taxon>
        <taxon>Desulfobulbaceae</taxon>
        <taxon>Candidatus Electrothrix</taxon>
    </lineage>
</organism>
<comment type="caution">
    <text evidence="2">The sequence shown here is derived from an EMBL/GenBank/DDBJ whole genome shotgun (WGS) entry which is preliminary data.</text>
</comment>
<keyword evidence="1" id="KW-0812">Transmembrane</keyword>
<evidence type="ECO:0000313" key="2">
    <source>
        <dbReference type="EMBL" id="RWX52279.1"/>
    </source>
</evidence>
<dbReference type="Proteomes" id="UP000288892">
    <property type="component" value="Unassembled WGS sequence"/>
</dbReference>
<evidence type="ECO:0000313" key="3">
    <source>
        <dbReference type="Proteomes" id="UP000288892"/>
    </source>
</evidence>
<dbReference type="EMBL" id="MTKS01000022">
    <property type="protein sequence ID" value="RWX52279.1"/>
    <property type="molecule type" value="Genomic_DNA"/>
</dbReference>
<name>A0A444JGR8_9BACT</name>
<sequence length="48" mass="5240">MSNPESLTQQSLIEHLGELRSCLIISLSAAAVGFAVAYSFIRPVADWF</sequence>
<keyword evidence="1" id="KW-1133">Transmembrane helix</keyword>
<protein>
    <submittedName>
        <fullName evidence="2">Sec-independent protein translocase protein TatC</fullName>
    </submittedName>
</protein>